<dbReference type="KEGG" id="elio:KO353_15290"/>
<dbReference type="NCBIfam" id="TIGR02944">
    <property type="entry name" value="suf_reg_Xantho"/>
    <property type="match status" value="1"/>
</dbReference>
<keyword evidence="2" id="KW-1185">Reference proteome</keyword>
<name>A0A975YJL5_9PROT</name>
<dbReference type="InterPro" id="IPR030489">
    <property type="entry name" value="TR_Rrf2-type_CS"/>
</dbReference>
<dbReference type="PROSITE" id="PS01332">
    <property type="entry name" value="HTH_RRF2_1"/>
    <property type="match status" value="1"/>
</dbReference>
<gene>
    <name evidence="1" type="ORF">KO353_15290</name>
</gene>
<dbReference type="InterPro" id="IPR011991">
    <property type="entry name" value="ArsR-like_HTH"/>
</dbReference>
<dbReference type="Proteomes" id="UP000694001">
    <property type="component" value="Chromosome"/>
</dbReference>
<protein>
    <submittedName>
        <fullName evidence="1">SUF system Fe-S cluster assembly regulator</fullName>
    </submittedName>
</protein>
<dbReference type="Pfam" id="PF02082">
    <property type="entry name" value="Rrf2"/>
    <property type="match status" value="1"/>
</dbReference>
<dbReference type="RefSeq" id="WP_218285634.1">
    <property type="nucleotide sequence ID" value="NZ_CP076448.1"/>
</dbReference>
<dbReference type="InterPro" id="IPR014290">
    <property type="entry name" value="SUF_FeS_clus_asmbl_reg"/>
</dbReference>
<dbReference type="InterPro" id="IPR000944">
    <property type="entry name" value="Tscrpt_reg_Rrf2"/>
</dbReference>
<dbReference type="CDD" id="cd00090">
    <property type="entry name" value="HTH_ARSR"/>
    <property type="match status" value="1"/>
</dbReference>
<dbReference type="EMBL" id="CP076448">
    <property type="protein sequence ID" value="QXM24577.1"/>
    <property type="molecule type" value="Genomic_DNA"/>
</dbReference>
<dbReference type="NCBIfam" id="TIGR00738">
    <property type="entry name" value="rrf2_super"/>
    <property type="match status" value="1"/>
</dbReference>
<dbReference type="GO" id="GO:0005829">
    <property type="term" value="C:cytosol"/>
    <property type="evidence" value="ECO:0007669"/>
    <property type="project" value="TreeGrafter"/>
</dbReference>
<proteinExistence type="predicted"/>
<organism evidence="1 2">
    <name type="scientific">Elioraea tepida</name>
    <dbReference type="NCBI Taxonomy" id="2843330"/>
    <lineage>
        <taxon>Bacteria</taxon>
        <taxon>Pseudomonadati</taxon>
        <taxon>Pseudomonadota</taxon>
        <taxon>Alphaproteobacteria</taxon>
        <taxon>Acetobacterales</taxon>
        <taxon>Elioraeaceae</taxon>
        <taxon>Elioraea</taxon>
    </lineage>
</organism>
<dbReference type="GO" id="GO:0003700">
    <property type="term" value="F:DNA-binding transcription factor activity"/>
    <property type="evidence" value="ECO:0007669"/>
    <property type="project" value="TreeGrafter"/>
</dbReference>
<dbReference type="AlphaFoldDB" id="A0A975YJL5"/>
<sequence length="152" mass="15589">MFRLSKMSDYAVVVLSELGREGAEAKRSAADLAAATGIAEPTVAKVLKLLGAAGLVTSQRGAQGGYRIARPLARTAIADVIIAVEGPIALTACVDGATGACEAESCCPVRGRWDPVNSAIRRALSEITLADMQCPAWVPGSVARPQALAVGD</sequence>
<evidence type="ECO:0000313" key="2">
    <source>
        <dbReference type="Proteomes" id="UP000694001"/>
    </source>
</evidence>
<evidence type="ECO:0000313" key="1">
    <source>
        <dbReference type="EMBL" id="QXM24577.1"/>
    </source>
</evidence>
<dbReference type="PROSITE" id="PS51197">
    <property type="entry name" value="HTH_RRF2_2"/>
    <property type="match status" value="1"/>
</dbReference>
<accession>A0A975YJL5</accession>
<dbReference type="PANTHER" id="PTHR33221">
    <property type="entry name" value="WINGED HELIX-TURN-HELIX TRANSCRIPTIONAL REGULATOR, RRF2 FAMILY"/>
    <property type="match status" value="1"/>
</dbReference>
<reference evidence="1" key="1">
    <citation type="submission" date="2021-06" db="EMBL/GenBank/DDBJ databases">
        <title>Elioraea tepida, sp. nov., a moderately thermophilic aerobic anoxygenic phototrophic bacterium isolated from an alkaline siliceous hot spring mat community in Yellowstone National Park, WY, USA.</title>
        <authorList>
            <person name="Saini M.K."/>
            <person name="Yoshida S."/>
            <person name="Sebastian A."/>
            <person name="Hirose S."/>
            <person name="Hara E."/>
            <person name="Tamaki H."/>
            <person name="Soulier N.T."/>
            <person name="Albert I."/>
            <person name="Hanada S."/>
            <person name="Bryant D.A."/>
            <person name="Tank M."/>
        </authorList>
    </citation>
    <scope>NUCLEOTIDE SEQUENCE</scope>
    <source>
        <strain evidence="1">MS-P2</strain>
    </source>
</reference>
<dbReference type="PANTHER" id="PTHR33221:SF2">
    <property type="entry name" value="TRANSCRIPTIONAL REGULATOR"/>
    <property type="match status" value="1"/>
</dbReference>